<protein>
    <recommendedName>
        <fullName evidence="4">CxC2-like cysteine cluster KDZ transposase-associated domain-containing protein</fullName>
    </recommendedName>
</protein>
<evidence type="ECO:0008006" key="4">
    <source>
        <dbReference type="Google" id="ProtNLM"/>
    </source>
</evidence>
<dbReference type="Proteomes" id="UP001218218">
    <property type="component" value="Unassembled WGS sequence"/>
</dbReference>
<comment type="caution">
    <text evidence="2">The sequence shown here is derived from an EMBL/GenBank/DDBJ whole genome shotgun (WGS) entry which is preliminary data.</text>
</comment>
<reference evidence="2" key="1">
    <citation type="submission" date="2023-03" db="EMBL/GenBank/DDBJ databases">
        <title>Massive genome expansion in bonnet fungi (Mycena s.s.) driven by repeated elements and novel gene families across ecological guilds.</title>
        <authorList>
            <consortium name="Lawrence Berkeley National Laboratory"/>
            <person name="Harder C.B."/>
            <person name="Miyauchi S."/>
            <person name="Viragh M."/>
            <person name="Kuo A."/>
            <person name="Thoen E."/>
            <person name="Andreopoulos B."/>
            <person name="Lu D."/>
            <person name="Skrede I."/>
            <person name="Drula E."/>
            <person name="Henrissat B."/>
            <person name="Morin E."/>
            <person name="Kohler A."/>
            <person name="Barry K."/>
            <person name="LaButti K."/>
            <person name="Morin E."/>
            <person name="Salamov A."/>
            <person name="Lipzen A."/>
            <person name="Mereny Z."/>
            <person name="Hegedus B."/>
            <person name="Baldrian P."/>
            <person name="Stursova M."/>
            <person name="Weitz H."/>
            <person name="Taylor A."/>
            <person name="Grigoriev I.V."/>
            <person name="Nagy L.G."/>
            <person name="Martin F."/>
            <person name="Kauserud H."/>
        </authorList>
    </citation>
    <scope>NUCLEOTIDE SEQUENCE</scope>
    <source>
        <strain evidence="2">CBHHK002</strain>
    </source>
</reference>
<evidence type="ECO:0000256" key="1">
    <source>
        <dbReference type="SAM" id="SignalP"/>
    </source>
</evidence>
<feature type="signal peptide" evidence="1">
    <location>
        <begin position="1"/>
        <end position="16"/>
    </location>
</feature>
<dbReference type="EMBL" id="JARIHO010000003">
    <property type="protein sequence ID" value="KAJ7363876.1"/>
    <property type="molecule type" value="Genomic_DNA"/>
</dbReference>
<sequence>MCSLPLCLTCFQAACAIGGAWKDFVASQPGLSELYLDGEFCGAVPESMMLPNLQSLKARPTDIARFVETHALCDAWFFTGAPLGTETLSAVELTVFDNAEYCLTSLRISAPDFVLLSAAALEFLEVLRHLVLDKDLTWADFTLELGAHCVAGSTFGRVATVLDGQFIHLKSVLLVCARSTQGRSQRWPLLVSDAKCFSKVLALHSNSPSEDGLFDGDGLVLLNCLLRADEDLKLENYSCSRLTHECPPTFLYYLIFNAGSFSSHCPFILWRRSSDALLPTPAQITPTPAVPHYIKDYFTVQMARPLNTHGRSRDVSELRRWSIPSRRIAFSSFFETSDLFGIALGLIHTNPVDSDAVEEDYGDMPALEGDLSNNSCVDSLKSKFRSSMQATLVLDSDSEDEAPTLRDHDRQEDLIHSSLMKAKRAPERDLLASDWPSQEDSLFPFAGKENFLVFDAAHPLDPGPRKGRDSDHPMAQWVSHRQRFLEELLRLEGCGDHRHQSKCTNCDVAAVAAVWCGKTRLCLSALPLKSLGLHIQLGHGHNGICPGTVAKRAAVLGDGTRDDWHASGGPETERRSWEDFCIMDSNRIHEVALDFCSCGWAEDHDAKSSVYHFYNKLARQTDNSGVFQPRTRYAEFCRMTRQWRHLQMLKRAGRGHAADGIEGTKAGECALLCSACPQPGKSLPADRLWKLVPRATN</sequence>
<gene>
    <name evidence="2" type="ORF">DFH08DRAFT_798339</name>
</gene>
<organism evidence="2 3">
    <name type="scientific">Mycena albidolilacea</name>
    <dbReference type="NCBI Taxonomy" id="1033008"/>
    <lineage>
        <taxon>Eukaryota</taxon>
        <taxon>Fungi</taxon>
        <taxon>Dikarya</taxon>
        <taxon>Basidiomycota</taxon>
        <taxon>Agaricomycotina</taxon>
        <taxon>Agaricomycetes</taxon>
        <taxon>Agaricomycetidae</taxon>
        <taxon>Agaricales</taxon>
        <taxon>Marasmiineae</taxon>
        <taxon>Mycenaceae</taxon>
        <taxon>Mycena</taxon>
    </lineage>
</organism>
<evidence type="ECO:0000313" key="2">
    <source>
        <dbReference type="EMBL" id="KAJ7363876.1"/>
    </source>
</evidence>
<proteinExistence type="predicted"/>
<evidence type="ECO:0000313" key="3">
    <source>
        <dbReference type="Proteomes" id="UP001218218"/>
    </source>
</evidence>
<accession>A0AAD7F153</accession>
<dbReference type="AlphaFoldDB" id="A0AAD7F153"/>
<name>A0AAD7F153_9AGAR</name>
<feature type="chain" id="PRO_5042115152" description="CxC2-like cysteine cluster KDZ transposase-associated domain-containing protein" evidence="1">
    <location>
        <begin position="17"/>
        <end position="697"/>
    </location>
</feature>
<keyword evidence="3" id="KW-1185">Reference proteome</keyword>
<keyword evidence="1" id="KW-0732">Signal</keyword>